<feature type="region of interest" description="Disordered" evidence="3">
    <location>
        <begin position="467"/>
        <end position="495"/>
    </location>
</feature>
<dbReference type="Proteomes" id="UP000232323">
    <property type="component" value="Unassembled WGS sequence"/>
</dbReference>
<accession>A0A250XDF4</accession>
<keyword evidence="1" id="KW-0880">Kelch repeat</keyword>
<dbReference type="InterPro" id="IPR036047">
    <property type="entry name" value="F-box-like_dom_sf"/>
</dbReference>
<proteinExistence type="predicted"/>
<evidence type="ECO:0000256" key="1">
    <source>
        <dbReference type="ARBA" id="ARBA00022441"/>
    </source>
</evidence>
<dbReference type="InterPro" id="IPR015915">
    <property type="entry name" value="Kelch-typ_b-propeller"/>
</dbReference>
<keyword evidence="5" id="KW-1185">Reference proteome</keyword>
<dbReference type="EMBL" id="BEGY01000061">
    <property type="protein sequence ID" value="GAX81113.1"/>
    <property type="molecule type" value="Genomic_DNA"/>
</dbReference>
<dbReference type="AlphaFoldDB" id="A0A250XDF4"/>
<dbReference type="PANTHER" id="PTHR46093:SF18">
    <property type="entry name" value="FIBRONECTIN TYPE-III DOMAIN-CONTAINING PROTEIN"/>
    <property type="match status" value="1"/>
</dbReference>
<dbReference type="PANTHER" id="PTHR46093">
    <property type="entry name" value="ACYL-COA-BINDING DOMAIN-CONTAINING PROTEIN 5"/>
    <property type="match status" value="1"/>
</dbReference>
<feature type="compositionally biased region" description="Basic and acidic residues" evidence="3">
    <location>
        <begin position="620"/>
        <end position="634"/>
    </location>
</feature>
<dbReference type="Gene3D" id="1.20.1280.50">
    <property type="match status" value="1"/>
</dbReference>
<evidence type="ECO:0008006" key="6">
    <source>
        <dbReference type="Google" id="ProtNLM"/>
    </source>
</evidence>
<evidence type="ECO:0000256" key="3">
    <source>
        <dbReference type="SAM" id="MobiDB-lite"/>
    </source>
</evidence>
<name>A0A250XDF4_9CHLO</name>
<gene>
    <name evidence="4" type="ORF">CEUSTIGMA_g8547.t1</name>
</gene>
<organism evidence="4 5">
    <name type="scientific">Chlamydomonas eustigma</name>
    <dbReference type="NCBI Taxonomy" id="1157962"/>
    <lineage>
        <taxon>Eukaryota</taxon>
        <taxon>Viridiplantae</taxon>
        <taxon>Chlorophyta</taxon>
        <taxon>core chlorophytes</taxon>
        <taxon>Chlorophyceae</taxon>
        <taxon>CS clade</taxon>
        <taxon>Chlamydomonadales</taxon>
        <taxon>Chlamydomonadaceae</taxon>
        <taxon>Chlamydomonas</taxon>
    </lineage>
</organism>
<evidence type="ECO:0000313" key="5">
    <source>
        <dbReference type="Proteomes" id="UP000232323"/>
    </source>
</evidence>
<dbReference type="Gene3D" id="2.120.10.80">
    <property type="entry name" value="Kelch-type beta propeller"/>
    <property type="match status" value="2"/>
</dbReference>
<dbReference type="OrthoDB" id="3219396at2759"/>
<evidence type="ECO:0000313" key="4">
    <source>
        <dbReference type="EMBL" id="GAX81113.1"/>
    </source>
</evidence>
<dbReference type="SUPFAM" id="SSF117281">
    <property type="entry name" value="Kelch motif"/>
    <property type="match status" value="2"/>
</dbReference>
<feature type="region of interest" description="Disordered" evidence="3">
    <location>
        <begin position="552"/>
        <end position="634"/>
    </location>
</feature>
<evidence type="ECO:0000256" key="2">
    <source>
        <dbReference type="ARBA" id="ARBA00022737"/>
    </source>
</evidence>
<dbReference type="SUPFAM" id="SSF81383">
    <property type="entry name" value="F-box domain"/>
    <property type="match status" value="1"/>
</dbReference>
<comment type="caution">
    <text evidence="4">The sequence shown here is derived from an EMBL/GenBank/DDBJ whole genome shotgun (WGS) entry which is preliminary data.</text>
</comment>
<sequence>MSSSATVLSDTGHLSCIFDALDLNLSIHILSFLDVRSICKAACACRFFKSTSLQSDLWEAILSRDYLPVERHICPESAASVVTSIKSIVIKALHLHEIRFGKWDRIHQSAQSRPHPREGHAASSWGEDGMILFGGWGGGIRNDTWLLHPCHNGDDGVEYVWGKLQASGRPPAIRYGHSITRCGANKDMLLVYGGMQSGGYYHEIESPSILRSAVRGSDSEDVSIVGSSEEAEHSGKRNKSCLYEWYHPTLSGDSPGPRGYHASCASDDGRLVYLFGGIAARDSCNTLAVIDVHNETCLIPDTSGEQPSPRFGCSLACYDNKLWVVGGGCGYDLARSGHDLEDVYCLDLKSWEWCKVELTNQPSDPRCIGRCHAYQLIGSKLLMFGGSMDLGNEVSYLDLAIRSWGKPAVIGQPPNKRMSAVMVLQGTQLLVYGGWIYSHGEMGDLYRLNLQLGSPEDRALAVEVEQKNAMSPVAPPTASASEDDQEGSESRNHVVQDKLNAAMALYYRLMREGQEASETNGSIPPALLHLLHRTMSQIRVMQTLLGGEMLSNSDQEEEEDEVYHDMDEDVIYSDGLYDDDEYEDEDEADNSGDDDDDVVDGDEEEQDEDKADEQEVVEVGLHEENGDEKLIFNS</sequence>
<dbReference type="Pfam" id="PF24681">
    <property type="entry name" value="Kelch_KLHDC2_KLHL20_DRC7"/>
    <property type="match status" value="1"/>
</dbReference>
<feature type="compositionally biased region" description="Acidic residues" evidence="3">
    <location>
        <begin position="554"/>
        <end position="616"/>
    </location>
</feature>
<dbReference type="STRING" id="1157962.A0A250XDF4"/>
<protein>
    <recommendedName>
        <fullName evidence="6">F-box domain-containing protein</fullName>
    </recommendedName>
</protein>
<keyword evidence="2" id="KW-0677">Repeat</keyword>
<reference evidence="4 5" key="1">
    <citation type="submission" date="2017-08" db="EMBL/GenBank/DDBJ databases">
        <title>Acidophilic green algal genome provides insights into adaptation to an acidic environment.</title>
        <authorList>
            <person name="Hirooka S."/>
            <person name="Hirose Y."/>
            <person name="Kanesaki Y."/>
            <person name="Higuchi S."/>
            <person name="Fujiwara T."/>
            <person name="Onuma R."/>
            <person name="Era A."/>
            <person name="Ohbayashi R."/>
            <person name="Uzuka A."/>
            <person name="Nozaki H."/>
            <person name="Yoshikawa H."/>
            <person name="Miyagishima S.Y."/>
        </authorList>
    </citation>
    <scope>NUCLEOTIDE SEQUENCE [LARGE SCALE GENOMIC DNA]</scope>
    <source>
        <strain evidence="4 5">NIES-2499</strain>
    </source>
</reference>